<keyword evidence="2" id="KW-1185">Reference proteome</keyword>
<dbReference type="EMBL" id="JAUEPS010000057">
    <property type="protein sequence ID" value="KAK0443699.1"/>
    <property type="molecule type" value="Genomic_DNA"/>
</dbReference>
<organism evidence="1 2">
    <name type="scientific">Armillaria tabescens</name>
    <name type="common">Ringless honey mushroom</name>
    <name type="synonym">Agaricus tabescens</name>
    <dbReference type="NCBI Taxonomy" id="1929756"/>
    <lineage>
        <taxon>Eukaryota</taxon>
        <taxon>Fungi</taxon>
        <taxon>Dikarya</taxon>
        <taxon>Basidiomycota</taxon>
        <taxon>Agaricomycotina</taxon>
        <taxon>Agaricomycetes</taxon>
        <taxon>Agaricomycetidae</taxon>
        <taxon>Agaricales</taxon>
        <taxon>Marasmiineae</taxon>
        <taxon>Physalacriaceae</taxon>
        <taxon>Desarmillaria</taxon>
    </lineage>
</organism>
<evidence type="ECO:0000313" key="1">
    <source>
        <dbReference type="EMBL" id="KAK0443699.1"/>
    </source>
</evidence>
<name>A0AA39JJN2_ARMTA</name>
<dbReference type="AlphaFoldDB" id="A0AA39JJN2"/>
<accession>A0AA39JJN2</accession>
<evidence type="ECO:0000313" key="2">
    <source>
        <dbReference type="Proteomes" id="UP001175211"/>
    </source>
</evidence>
<reference evidence="1" key="1">
    <citation type="submission" date="2023-06" db="EMBL/GenBank/DDBJ databases">
        <authorList>
            <consortium name="Lawrence Berkeley National Laboratory"/>
            <person name="Ahrendt S."/>
            <person name="Sahu N."/>
            <person name="Indic B."/>
            <person name="Wong-Bajracharya J."/>
            <person name="Merenyi Z."/>
            <person name="Ke H.-M."/>
            <person name="Monk M."/>
            <person name="Kocsube S."/>
            <person name="Drula E."/>
            <person name="Lipzen A."/>
            <person name="Balint B."/>
            <person name="Henrissat B."/>
            <person name="Andreopoulos B."/>
            <person name="Martin F.M."/>
            <person name="Harder C.B."/>
            <person name="Rigling D."/>
            <person name="Ford K.L."/>
            <person name="Foster G.D."/>
            <person name="Pangilinan J."/>
            <person name="Papanicolaou A."/>
            <person name="Barry K."/>
            <person name="LaButti K."/>
            <person name="Viragh M."/>
            <person name="Koriabine M."/>
            <person name="Yan M."/>
            <person name="Riley R."/>
            <person name="Champramary S."/>
            <person name="Plett K.L."/>
            <person name="Tsai I.J."/>
            <person name="Slot J."/>
            <person name="Sipos G."/>
            <person name="Plett J."/>
            <person name="Nagy L.G."/>
            <person name="Grigoriev I.V."/>
        </authorList>
    </citation>
    <scope>NUCLEOTIDE SEQUENCE</scope>
    <source>
        <strain evidence="1">CCBAS 213</strain>
    </source>
</reference>
<dbReference type="RefSeq" id="XP_060324824.1">
    <property type="nucleotide sequence ID" value="XM_060474492.1"/>
</dbReference>
<gene>
    <name evidence="1" type="ORF">EV420DRAFT_1576193</name>
</gene>
<dbReference type="Proteomes" id="UP001175211">
    <property type="component" value="Unassembled WGS sequence"/>
</dbReference>
<dbReference type="GeneID" id="85358040"/>
<comment type="caution">
    <text evidence="1">The sequence shown here is derived from an EMBL/GenBank/DDBJ whole genome shotgun (WGS) entry which is preliminary data.</text>
</comment>
<sequence length="89" mass="10229">MCVTKLIPLHIVSFILHQCSTFSLLELYNFVSRLRQQSLSTLLPPDSVSQTSDLVAPLRRRNTREIGKGTLRSLRKKGADSWYMLPWVL</sequence>
<protein>
    <submittedName>
        <fullName evidence="1">Uncharacterized protein</fullName>
    </submittedName>
</protein>
<proteinExistence type="predicted"/>